<dbReference type="InterPro" id="IPR041657">
    <property type="entry name" value="HTH_17"/>
</dbReference>
<dbReference type="InterPro" id="IPR009061">
    <property type="entry name" value="DNA-bd_dom_put_sf"/>
</dbReference>
<organism evidence="2 3">
    <name type="scientific">Nocardia otitidiscaviarum</name>
    <dbReference type="NCBI Taxonomy" id="1823"/>
    <lineage>
        <taxon>Bacteria</taxon>
        <taxon>Bacillati</taxon>
        <taxon>Actinomycetota</taxon>
        <taxon>Actinomycetes</taxon>
        <taxon>Mycobacteriales</taxon>
        <taxon>Nocardiaceae</taxon>
        <taxon>Nocardia</taxon>
    </lineage>
</organism>
<dbReference type="SUPFAM" id="SSF46955">
    <property type="entry name" value="Putative DNA-binding domain"/>
    <property type="match status" value="1"/>
</dbReference>
<accession>A0A516NIY5</accession>
<evidence type="ECO:0000313" key="3">
    <source>
        <dbReference type="Proteomes" id="UP000317039"/>
    </source>
</evidence>
<dbReference type="KEGG" id="nod:FOH10_09100"/>
<proteinExistence type="predicted"/>
<dbReference type="EMBL" id="CP041695">
    <property type="protein sequence ID" value="QDP78870.1"/>
    <property type="molecule type" value="Genomic_DNA"/>
</dbReference>
<evidence type="ECO:0000313" key="2">
    <source>
        <dbReference type="EMBL" id="QDP78870.1"/>
    </source>
</evidence>
<reference evidence="2 3" key="1">
    <citation type="submission" date="2019-07" db="EMBL/GenBank/DDBJ databases">
        <title>Complete Genome Sequence and Methylome Analysis of Nocardia otitidis-caviarum NEB252.</title>
        <authorList>
            <person name="Fomenkov A."/>
            <person name="Anton B.P."/>
            <person name="Vincze T."/>
            <person name="Roberts R.J."/>
        </authorList>
    </citation>
    <scope>NUCLEOTIDE SEQUENCE [LARGE SCALE GENOMIC DNA]</scope>
    <source>
        <strain evidence="2 3">NEB252</strain>
    </source>
</reference>
<dbReference type="Proteomes" id="UP000317039">
    <property type="component" value="Chromosome"/>
</dbReference>
<sequence length="74" mass="8328">MEGREQQYDSEAVGPTWLTREEVAQRTRFTVKTLANWAAQHPPKGPRFVKVGSRCRYPLADLVAWQQAQGGEAA</sequence>
<protein>
    <submittedName>
        <fullName evidence="2">Helix-turn-helix domain-containing protein</fullName>
    </submittedName>
</protein>
<gene>
    <name evidence="2" type="ORF">FOH10_09100</name>
</gene>
<feature type="domain" description="Helix-turn-helix" evidence="1">
    <location>
        <begin position="17"/>
        <end position="69"/>
    </location>
</feature>
<dbReference type="GeneID" id="80332552"/>
<dbReference type="RefSeq" id="WP_143980376.1">
    <property type="nucleotide sequence ID" value="NZ_CP041695.1"/>
</dbReference>
<evidence type="ECO:0000259" key="1">
    <source>
        <dbReference type="Pfam" id="PF12728"/>
    </source>
</evidence>
<name>A0A516NIY5_9NOCA</name>
<dbReference type="AlphaFoldDB" id="A0A516NIY5"/>
<dbReference type="Pfam" id="PF12728">
    <property type="entry name" value="HTH_17"/>
    <property type="match status" value="1"/>
</dbReference>